<feature type="compositionally biased region" description="Basic and acidic residues" evidence="1">
    <location>
        <begin position="1038"/>
        <end position="1048"/>
    </location>
</feature>
<dbReference type="InterPro" id="IPR001251">
    <property type="entry name" value="CRAL-TRIO_dom"/>
</dbReference>
<feature type="transmembrane region" description="Helical" evidence="2">
    <location>
        <begin position="408"/>
        <end position="433"/>
    </location>
</feature>
<proteinExistence type="predicted"/>
<feature type="compositionally biased region" description="Basic and acidic residues" evidence="1">
    <location>
        <begin position="775"/>
        <end position="790"/>
    </location>
</feature>
<feature type="compositionally biased region" description="Basic and acidic residues" evidence="1">
    <location>
        <begin position="1459"/>
        <end position="1471"/>
    </location>
</feature>
<dbReference type="SUPFAM" id="SSF52087">
    <property type="entry name" value="CRAL/TRIO domain"/>
    <property type="match status" value="1"/>
</dbReference>
<feature type="compositionally biased region" description="Low complexity" evidence="1">
    <location>
        <begin position="697"/>
        <end position="709"/>
    </location>
</feature>
<dbReference type="SUPFAM" id="SSF46938">
    <property type="entry name" value="CRAL/TRIO N-terminal domain"/>
    <property type="match status" value="1"/>
</dbReference>
<feature type="region of interest" description="Disordered" evidence="1">
    <location>
        <begin position="295"/>
        <end position="329"/>
    </location>
</feature>
<feature type="region of interest" description="Disordered" evidence="1">
    <location>
        <begin position="734"/>
        <end position="790"/>
    </location>
</feature>
<dbReference type="PANTHER" id="PTHR33870">
    <property type="entry name" value="CARDIOMYOPATHY-ASSOCIATED PROTEIN"/>
    <property type="match status" value="1"/>
</dbReference>
<feature type="compositionally biased region" description="Low complexity" evidence="1">
    <location>
        <begin position="970"/>
        <end position="990"/>
    </location>
</feature>
<dbReference type="SMART" id="SM00516">
    <property type="entry name" value="SEC14"/>
    <property type="match status" value="1"/>
</dbReference>
<feature type="compositionally biased region" description="Acidic residues" evidence="1">
    <location>
        <begin position="755"/>
        <end position="774"/>
    </location>
</feature>
<sequence>MSSIQLTRGASDKSLSPTKQQAKIDDVRKLIGPVADKLPVLCSEASILRFLRARNWNTKKASKMLKETMKWRLQHKPEAIRWVRILFHCLCLRVEVRVVSEVDLLITEDIAQEAETGKIYRANFGDKLGRPVLVMRPGLQNTNSQTGQIKYLVYCIENAIMNMVQDQEQMVWLVDFQGWKMGSISVKVTRETANILQDHYPERLGMGILYNPPKIFESFWTIVKPFLEPRTYQKMKFLYSNDPNSMKVVEEIFDLDSLDVAFGGRNAAGFNYEAYAQQMKEDDIKRLNSLSSGCLSESSQQQSTDLDHGSNASDDVRLSPIDAPTAPNSKCIDEKTTKGVSLNCKDIQVAEAAVAKQISLSFELEQLELSQLHIRNSAVKNNKVTDRFVFNPFCKPHQFQFLKLQRPWFSGIFFQLFGLSSFVCSLFHLILALRLEIEKEIFLSRGRWGLKEWSLELKSFPLLFSFLVTASPVLVCTAVLLGTLLSFGSPNIPEIEKQEEENVSHEVSPLKTRAAEDDTVVKRDFTDDDFVVQRHVGKGWDIVENADEKVTLVDNEVNGVEEGDGSVLYTPLVNDDLDSRDIHCENGVIDEVEGLLSHSLLEKTTEIREEMLDSERVSSMMREAEESQHLLADVGDRNLEVVDGKLTSDIDDGPRDNELDSSLVFSWQCAASGEDAGDGGKDDDEDDDDDDDDESSDSGSDGAESSSPDASLADISLMLDELHPLLGLEATQPAHLSRDGSDTASESSHGSSNDESVESDELDNEGEGGNEEEGDGAKGDKEDESKSAIKWTEDDQKILMDLGTLEVERNLRLDKLIARRRARKSARLMAEMNLIDFDSADIPLNLAPISTSRGNPFDLPYDSYGDLGLPPIPGSAPSNLQPRRNPFDLPYDSSEEKPDLKGDSFHEELSGFNQRGTVSQRDTFFCRHESFNVGSSSLGVPRQELKWKPYFVLEQLVSEGASPSLFQRQSSEVSESKLSSVPDSESVSSVVDEEDNEPNKQDVSRETELIFNEDRVSAGDEQESHASDEVESVDVDQVENRDVHHDVVEITLGDGESQMEIESMSEAGAASYSEHNDSEAKNSDGHRDAVVITLGDGGPAISHVEFNATEIHPRTEPAEEEDSSRSSLSSLSEIDEKILDLRGGEFAGFEPRDHEVNESGISKRPSFEESEFHFTSEVVGDNQHTEPIFYSSFHPPSVETFLSFSSVSSNIGAEISEMGSPSMLVESTGRKCEAHCEMAELDTSSFQEIHACSSDLLNVNEQKARDLLEISEHDVTFNNSTGISSTSADHNVSTIHESVVEYVSREAGSSSDESLEEDVPNKEESSIQNQLDLLSFGAEITLAVDKGMDDVMDSSPEEQEHQMHPDESVEAETVNRHIVEMEDTPFEQDELIQTECDQMHLSNFDLNLDGHHDKGEELSAMALTYQHRPSNDVISSTAEEPGYVVVDQVQEVNPSGASLREEHEKESEMDQIHSPFSDSKTGTVLDSEMNVEGIPSISCYQDMSSSENPSSESKEQLLFDKDELPIDEHDKQLEEPSMIATESRREANDVNNDIIVYEVHESEDKLSMNSSSTTSESTYFPSESPKHTLPTDQEDLREMILKEIESEGPDEHFSYVEVYAPHVDEENNSEVNEIKEIDEAILSELDTVGDFNVGEMDLPEGSHVTYTESAMVPEDIGMKNKANVELPVLEARSVEDIDLAFKQFHEGVDVEEVILPSMIENQLDHADTMSDLPVVEARSLEDIHNALQQGPVPNSAQLLHSTEWRNGSSEVEQHDVVSYKEVEVSNAVSDIQESCDNTASEPENNEEVELKTETNVELPVLEARSAEDIDLAFKQLHEGVDVEEVILPSMIGNRLDHVDTSSELSVVEARSLDDIHNAFQKGPEPNTAELPHSTDLRNRSTEVEQHDVVSTKGIEVGKEAFGFQEDRENADAEPKNEYKEIEMETKVELPVVEARSVEDIDLAFRQLNEGVDIEKLILPSIIENQQGHADTNLDLPVVDARSLEDIHATFQQGSGSNQVELPHSSGAVHDVVSIKEIDGSNAVSVVQGTSENAGGEPKNEYEDREEREMETKVALPVLEAKSVEDIDLAFKQLHEGVDVEEVILPSKIENLQVLSDPGSILPVIEARSLEDIHSLFQQGPESNPSELPHSSKKHDGVSVEEIEVSENAVSWVQEHTENAAGDPTQEHEKSSEKSNLKLKGKKIKSHDSSSSSSSSDSE</sequence>
<feature type="compositionally biased region" description="Low complexity" evidence="1">
    <location>
        <begin position="2208"/>
        <end position="2218"/>
    </location>
</feature>
<organism evidence="4 5">
    <name type="scientific">Hibiscus sabdariffa</name>
    <name type="common">roselle</name>
    <dbReference type="NCBI Taxonomy" id="183260"/>
    <lineage>
        <taxon>Eukaryota</taxon>
        <taxon>Viridiplantae</taxon>
        <taxon>Streptophyta</taxon>
        <taxon>Embryophyta</taxon>
        <taxon>Tracheophyta</taxon>
        <taxon>Spermatophyta</taxon>
        <taxon>Magnoliopsida</taxon>
        <taxon>eudicotyledons</taxon>
        <taxon>Gunneridae</taxon>
        <taxon>Pentapetalae</taxon>
        <taxon>rosids</taxon>
        <taxon>malvids</taxon>
        <taxon>Malvales</taxon>
        <taxon>Malvaceae</taxon>
        <taxon>Malvoideae</taxon>
        <taxon>Hibiscus</taxon>
    </lineage>
</organism>
<feature type="compositionally biased region" description="Basic and acidic residues" evidence="1">
    <location>
        <begin position="997"/>
        <end position="1028"/>
    </location>
</feature>
<dbReference type="Gene3D" id="3.40.525.10">
    <property type="entry name" value="CRAL-TRIO lipid binding domain"/>
    <property type="match status" value="1"/>
</dbReference>
<feature type="transmembrane region" description="Helical" evidence="2">
    <location>
        <begin position="460"/>
        <end position="487"/>
    </location>
</feature>
<dbReference type="InterPro" id="IPR011074">
    <property type="entry name" value="CRAL/TRIO_N_dom"/>
</dbReference>
<dbReference type="Pfam" id="PF03765">
    <property type="entry name" value="CRAL_TRIO_N"/>
    <property type="match status" value="1"/>
</dbReference>
<feature type="compositionally biased region" description="Basic and acidic residues" evidence="1">
    <location>
        <begin position="894"/>
        <end position="907"/>
    </location>
</feature>
<protein>
    <recommendedName>
        <fullName evidence="3">CRAL-TRIO domain-containing protein</fullName>
    </recommendedName>
</protein>
<feature type="compositionally biased region" description="Polar residues" evidence="1">
    <location>
        <begin position="1474"/>
        <end position="1483"/>
    </location>
</feature>
<feature type="domain" description="CRAL-TRIO" evidence="3">
    <location>
        <begin position="107"/>
        <end position="270"/>
    </location>
</feature>
<feature type="compositionally biased region" description="Low complexity" evidence="1">
    <location>
        <begin position="745"/>
        <end position="754"/>
    </location>
</feature>
<feature type="region of interest" description="Disordered" evidence="1">
    <location>
        <begin position="672"/>
        <end position="709"/>
    </location>
</feature>
<feature type="region of interest" description="Disordered" evidence="1">
    <location>
        <begin position="1455"/>
        <end position="1483"/>
    </location>
</feature>
<feature type="region of interest" description="Disordered" evidence="1">
    <location>
        <begin position="1110"/>
        <end position="1131"/>
    </location>
</feature>
<dbReference type="InterPro" id="IPR036865">
    <property type="entry name" value="CRAL-TRIO_dom_sf"/>
</dbReference>
<keyword evidence="5" id="KW-1185">Reference proteome</keyword>
<feature type="compositionally biased region" description="Basic and acidic residues" evidence="1">
    <location>
        <begin position="2057"/>
        <end position="2067"/>
    </location>
</feature>
<feature type="compositionally biased region" description="Polar residues" evidence="1">
    <location>
        <begin position="2136"/>
        <end position="2145"/>
    </location>
</feature>
<keyword evidence="2" id="KW-0472">Membrane</keyword>
<dbReference type="EMBL" id="JBBPBM010000024">
    <property type="protein sequence ID" value="KAK8542884.1"/>
    <property type="molecule type" value="Genomic_DNA"/>
</dbReference>
<reference evidence="4 5" key="1">
    <citation type="journal article" date="2024" name="G3 (Bethesda)">
        <title>Genome assembly of Hibiscus sabdariffa L. provides insights into metabolisms of medicinal natural products.</title>
        <authorList>
            <person name="Kim T."/>
        </authorList>
    </citation>
    <scope>NUCLEOTIDE SEQUENCE [LARGE SCALE GENOMIC DNA]</scope>
    <source>
        <strain evidence="4">TK-2024</strain>
        <tissue evidence="4">Old leaves</tissue>
    </source>
</reference>
<evidence type="ECO:0000256" key="1">
    <source>
        <dbReference type="SAM" id="MobiDB-lite"/>
    </source>
</evidence>
<keyword evidence="2" id="KW-0812">Transmembrane</keyword>
<dbReference type="Pfam" id="PF00650">
    <property type="entry name" value="CRAL_TRIO"/>
    <property type="match status" value="1"/>
</dbReference>
<evidence type="ECO:0000313" key="4">
    <source>
        <dbReference type="EMBL" id="KAK8542884.1"/>
    </source>
</evidence>
<feature type="compositionally biased region" description="Basic and acidic residues" evidence="1">
    <location>
        <begin position="1074"/>
        <end position="1084"/>
    </location>
</feature>
<dbReference type="InterPro" id="IPR036273">
    <property type="entry name" value="CRAL/TRIO_N_dom_sf"/>
</dbReference>
<feature type="region of interest" description="Disordered" evidence="1">
    <location>
        <begin position="869"/>
        <end position="907"/>
    </location>
</feature>
<feature type="region of interest" description="Disordered" evidence="1">
    <location>
        <begin position="2172"/>
        <end position="2218"/>
    </location>
</feature>
<feature type="compositionally biased region" description="Low complexity" evidence="1">
    <location>
        <begin position="1570"/>
        <end position="1583"/>
    </location>
</feature>
<keyword evidence="2" id="KW-1133">Transmembrane helix</keyword>
<feature type="region of interest" description="Disordered" evidence="1">
    <location>
        <begin position="1"/>
        <end position="20"/>
    </location>
</feature>
<dbReference type="Proteomes" id="UP001472677">
    <property type="component" value="Unassembled WGS sequence"/>
</dbReference>
<gene>
    <name evidence="4" type="ORF">V6N12_015462</name>
</gene>
<evidence type="ECO:0000256" key="2">
    <source>
        <dbReference type="SAM" id="Phobius"/>
    </source>
</evidence>
<name>A0ABR2DR61_9ROSI</name>
<dbReference type="PROSITE" id="PS50191">
    <property type="entry name" value="CRAL_TRIO"/>
    <property type="match status" value="1"/>
</dbReference>
<feature type="region of interest" description="Disordered" evidence="1">
    <location>
        <begin position="1563"/>
        <end position="1590"/>
    </location>
</feature>
<accession>A0ABR2DR61</accession>
<feature type="region of interest" description="Disordered" evidence="1">
    <location>
        <begin position="964"/>
        <end position="1084"/>
    </location>
</feature>
<dbReference type="PANTHER" id="PTHR33870:SF4">
    <property type="entry name" value="CARDIOMYOPATHY-ASSOCIATED PROTEIN"/>
    <property type="match status" value="1"/>
</dbReference>
<dbReference type="CDD" id="cd00170">
    <property type="entry name" value="SEC14"/>
    <property type="match status" value="1"/>
</dbReference>
<feature type="region of interest" description="Disordered" evidence="1">
    <location>
        <begin position="2136"/>
        <end position="2160"/>
    </location>
</feature>
<evidence type="ECO:0000313" key="5">
    <source>
        <dbReference type="Proteomes" id="UP001472677"/>
    </source>
</evidence>
<feature type="region of interest" description="Disordered" evidence="1">
    <location>
        <begin position="2045"/>
        <end position="2067"/>
    </location>
</feature>
<evidence type="ECO:0000259" key="3">
    <source>
        <dbReference type="PROSITE" id="PS50191"/>
    </source>
</evidence>
<feature type="region of interest" description="Disordered" evidence="1">
    <location>
        <begin position="1305"/>
        <end position="1324"/>
    </location>
</feature>
<dbReference type="SMART" id="SM01100">
    <property type="entry name" value="CRAL_TRIO_N"/>
    <property type="match status" value="1"/>
</dbReference>
<feature type="compositionally biased region" description="Acidic residues" evidence="1">
    <location>
        <begin position="675"/>
        <end position="696"/>
    </location>
</feature>
<feature type="compositionally biased region" description="Basic and acidic residues" evidence="1">
    <location>
        <begin position="2184"/>
        <end position="2195"/>
    </location>
</feature>
<comment type="caution">
    <text evidence="4">The sequence shown here is derived from an EMBL/GenBank/DDBJ whole genome shotgun (WGS) entry which is preliminary data.</text>
</comment>